<comment type="caution">
    <text evidence="2">The sequence shown here is derived from an EMBL/GenBank/DDBJ whole genome shotgun (WGS) entry which is preliminary data.</text>
</comment>
<dbReference type="Pfam" id="PF12705">
    <property type="entry name" value="PDDEXK_1"/>
    <property type="match status" value="1"/>
</dbReference>
<reference evidence="2 3" key="1">
    <citation type="submission" date="2019-01" db="EMBL/GenBank/DDBJ databases">
        <authorList>
            <person name="Chen W.-M."/>
        </authorList>
    </citation>
    <scope>NUCLEOTIDE SEQUENCE [LARGE SCALE GENOMIC DNA]</scope>
    <source>
        <strain evidence="2 3">TLA-22</strain>
    </source>
</reference>
<accession>A0A437J6V5</accession>
<dbReference type="RefSeq" id="WP_127690878.1">
    <property type="nucleotide sequence ID" value="NZ_RZUL01000003.1"/>
</dbReference>
<keyword evidence="3" id="KW-1185">Reference proteome</keyword>
<feature type="domain" description="PD-(D/E)XK endonuclease-like" evidence="1">
    <location>
        <begin position="724"/>
        <end position="929"/>
    </location>
</feature>
<gene>
    <name evidence="2" type="primary">addB</name>
    <name evidence="2" type="ORF">ENE74_10445</name>
</gene>
<proteinExistence type="predicted"/>
<dbReference type="InterPro" id="IPR038726">
    <property type="entry name" value="PDDEXK_AddAB-type"/>
</dbReference>
<dbReference type="AlphaFoldDB" id="A0A437J6V5"/>
<evidence type="ECO:0000259" key="1">
    <source>
        <dbReference type="Pfam" id="PF12705"/>
    </source>
</evidence>
<organism evidence="2 3">
    <name type="scientific">Sphingobium algorifonticola</name>
    <dbReference type="NCBI Taxonomy" id="2008318"/>
    <lineage>
        <taxon>Bacteria</taxon>
        <taxon>Pseudomonadati</taxon>
        <taxon>Pseudomonadota</taxon>
        <taxon>Alphaproteobacteria</taxon>
        <taxon>Sphingomonadales</taxon>
        <taxon>Sphingomonadaceae</taxon>
        <taxon>Sphingobium</taxon>
    </lineage>
</organism>
<dbReference type="Gene3D" id="3.90.320.10">
    <property type="match status" value="1"/>
</dbReference>
<dbReference type="SUPFAM" id="SSF52980">
    <property type="entry name" value="Restriction endonuclease-like"/>
    <property type="match status" value="1"/>
</dbReference>
<dbReference type="InterPro" id="IPR014153">
    <property type="entry name" value="Ds_break_AddB"/>
</dbReference>
<dbReference type="InterPro" id="IPR011335">
    <property type="entry name" value="Restrct_endonuc-II-like"/>
</dbReference>
<evidence type="ECO:0000313" key="2">
    <source>
        <dbReference type="EMBL" id="RVT40880.1"/>
    </source>
</evidence>
<protein>
    <submittedName>
        <fullName evidence="2">Double-strand break repair protein AddB</fullName>
    </submittedName>
</protein>
<dbReference type="InterPro" id="IPR027417">
    <property type="entry name" value="P-loop_NTPase"/>
</dbReference>
<dbReference type="OrthoDB" id="9780606at2"/>
<dbReference type="InterPro" id="IPR011604">
    <property type="entry name" value="PDDEXK-like_dom_sf"/>
</dbReference>
<evidence type="ECO:0000313" key="3">
    <source>
        <dbReference type="Proteomes" id="UP000282977"/>
    </source>
</evidence>
<dbReference type="NCBIfam" id="TIGR02786">
    <property type="entry name" value="addB_alphas"/>
    <property type="match status" value="1"/>
</dbReference>
<dbReference type="EMBL" id="RZUL01000003">
    <property type="protein sequence ID" value="RVT40880.1"/>
    <property type="molecule type" value="Genomic_DNA"/>
</dbReference>
<dbReference type="SUPFAM" id="SSF52540">
    <property type="entry name" value="P-loop containing nucleoside triphosphate hydrolases"/>
    <property type="match status" value="1"/>
</dbReference>
<sequence>MAERRRPAVYTIPAHRAFSDALAAGLLAQHGDDPMALARGIILVPTNRAARAIADAFVRRVKGGLLLPRLVPVGDPELDETLGSALDPLGAGADIPPAIPAMERQMILAQLVQRARARSGVPVDAAEAIRLAQALAHALDQLLIEQVDPRRLRDLNVRAELSVHWQKALEMFEIIWSLWPTVLAERGMIDMADRRNRLLAHVATRWSQTPPPGFVIAAGIASTAPAVAGLLRQVARMALGQVVLADLDQTMTAEEWDAIGPFPPDPLTGIRRRPQETHPQYALKRLLDQMGVAREEVALWRWGGGHDARAVRSRAISHAMLAPQLTAKWRDLKTAERSLSGISALEVATPAEEAQAIAIALREALETPEQTVALVTPDRALAMRVAAHLRRWGIEADDSAGQPLSRLPPGTLLVALAEAAADRFAPVALLNLLKHPLVMRGERRLGWLEQVRRLDLVIRGPRPAPGLAGIDRLLAPRADDRLALVRAQVAAWWPEARALLVPLEQAFAGADALPPLLAILRETAGVLSGDAVWAGHQGRAAAALFGDMEAAAPLGPQDAGAQAMPALMERMLGQVAVRPPQGGHPRLSILGLVEAQLQQADLMVLAGLNEGTWPALPAPDPWLAPRIRQELGLPGLERRIGVAAHDFASALGAPRVLITRARRDASAPAVASRFWLRLKAMAGPEWKTADRYGALARALDHVETPSPAERPMPCPPPALRPQKIAVTDVDRLKADPFAFYARKMLGLSPLDPVDADPSAAWRGTEVHRILQLWAMEDQRDPAKLEARAEALLRRADAHPLMRALWAPRLLAAIRWIAVQVAQDSREGRRILLVEEKGEAVIAGVTLNGTADRIDRLTDGRWAIVDYKSGKPPSAKQVQAGFAMQLGLLGLILEHGGFAEKNVTGLAGAFEYWSLGKKGEDFGYRESPADPVGKRGKIITADFTASALDSFSDAVGRWLTGNEQFTAKLHPEIPTYTDYDHLMRLEEWYGRGGNG</sequence>
<dbReference type="Proteomes" id="UP000282977">
    <property type="component" value="Unassembled WGS sequence"/>
</dbReference>
<name>A0A437J6V5_9SPHN</name>